<evidence type="ECO:0000313" key="2">
    <source>
        <dbReference type="Proteomes" id="UP000001027"/>
    </source>
</evidence>
<evidence type="ECO:0000313" key="1">
    <source>
        <dbReference type="EMBL" id="CAE34018.1"/>
    </source>
</evidence>
<dbReference type="Proteomes" id="UP000001027">
    <property type="component" value="Chromosome"/>
</dbReference>
<reference evidence="1 2" key="1">
    <citation type="journal article" date="2003" name="Nat. Genet.">
        <title>Comparative analysis of the genome sequences of Bordetella pertussis, Bordetella parapertussis and Bordetella bronchiseptica.</title>
        <authorList>
            <person name="Parkhill J."/>
            <person name="Sebaihia M."/>
            <person name="Preston A."/>
            <person name="Murphy L.D."/>
            <person name="Thomson N.R."/>
            <person name="Harris D.E."/>
            <person name="Holden M.T.G."/>
            <person name="Churcher C.M."/>
            <person name="Bentley S.D."/>
            <person name="Mungall K.L."/>
            <person name="Cerdeno-Tarraga A.-M."/>
            <person name="Temple L."/>
            <person name="James K.D."/>
            <person name="Harris B."/>
            <person name="Quail M.A."/>
            <person name="Achtman M."/>
            <person name="Atkin R."/>
            <person name="Baker S."/>
            <person name="Basham D."/>
            <person name="Bason N."/>
            <person name="Cherevach I."/>
            <person name="Chillingworth T."/>
            <person name="Collins M."/>
            <person name="Cronin A."/>
            <person name="Davis P."/>
            <person name="Doggett J."/>
            <person name="Feltwell T."/>
            <person name="Goble A."/>
            <person name="Hamlin N."/>
            <person name="Hauser H."/>
            <person name="Holroyd S."/>
            <person name="Jagels K."/>
            <person name="Leather S."/>
            <person name="Moule S."/>
            <person name="Norberczak H."/>
            <person name="O'Neil S."/>
            <person name="Ormond D."/>
            <person name="Price C."/>
            <person name="Rabbinowitsch E."/>
            <person name="Rutter S."/>
            <person name="Sanders M."/>
            <person name="Saunders D."/>
            <person name="Seeger K."/>
            <person name="Sharp S."/>
            <person name="Simmonds M."/>
            <person name="Skelton J."/>
            <person name="Squares R."/>
            <person name="Squares S."/>
            <person name="Stevens K."/>
            <person name="Unwin L."/>
            <person name="Whitehead S."/>
            <person name="Barrell B.G."/>
            <person name="Maskell D.J."/>
        </authorList>
    </citation>
    <scope>NUCLEOTIDE SEQUENCE [LARGE SCALE GENOMIC DNA]</scope>
    <source>
        <strain evidence="1 2">ATCC BAA-588 / NCTC 13252 / RB50</strain>
    </source>
</reference>
<proteinExistence type="predicted"/>
<dbReference type="HOGENOM" id="CLU_1821676_0_0_4"/>
<organism evidence="1 2">
    <name type="scientific">Bordetella bronchiseptica (strain ATCC BAA-588 / NCTC 13252 / RB50)</name>
    <name type="common">Alcaligenes bronchisepticus</name>
    <dbReference type="NCBI Taxonomy" id="257310"/>
    <lineage>
        <taxon>Bacteria</taxon>
        <taxon>Pseudomonadati</taxon>
        <taxon>Pseudomonadota</taxon>
        <taxon>Betaproteobacteria</taxon>
        <taxon>Burkholderiales</taxon>
        <taxon>Alcaligenaceae</taxon>
        <taxon>Bordetella</taxon>
    </lineage>
</organism>
<sequence length="147" mass="16099">MRKDVLFDQSGSSDAVGETAHVFCATMQLRTPLRVLLRHGEECPPGVEPPVIADEAWQGIWVPTLEGMGLWGQMASQIGYIPAEGGLFLQFLIAMREAIEQSSVSDSKVARLTRALADPRWREFIQQLGGATAVSQHLLGLQEDDPV</sequence>
<dbReference type="RefSeq" id="WP_010926835.1">
    <property type="nucleotide sequence ID" value="NC_002927.3"/>
</dbReference>
<accession>A0A0H3LPQ6</accession>
<dbReference type="EMBL" id="BX640447">
    <property type="protein sequence ID" value="CAE34018.1"/>
    <property type="molecule type" value="Genomic_DNA"/>
</dbReference>
<dbReference type="AlphaFoldDB" id="A0A0H3LPQ6"/>
<protein>
    <submittedName>
        <fullName evidence="1">Uncharacterized protein</fullName>
    </submittedName>
</protein>
<dbReference type="KEGG" id="bbr:BB3524"/>
<name>A0A0H3LPQ6_BORBR</name>
<gene>
    <name evidence="1" type="ordered locus">BB3524</name>
</gene>